<feature type="compositionally biased region" description="Polar residues" evidence="1">
    <location>
        <begin position="323"/>
        <end position="334"/>
    </location>
</feature>
<evidence type="ECO:0000313" key="3">
    <source>
        <dbReference type="Proteomes" id="UP000756132"/>
    </source>
</evidence>
<dbReference type="OrthoDB" id="10456193at2759"/>
<sequence>MQRDQTSDLSGDLKNVHFGSATRAPVAPMLSLYCVSSAMDVDNENRTTQIADSNALTVPPNSPWQPLDVARMTQPPLNTEPQAMVTLHGFFGSEGPAAQVKGTPTALQTLAMAISNDLKVFTGASDGDMIVESALLPLHIRGVVPDYRANGILEVQDATEAAALGLTPDQFALSPEEMRVLDTAYPPFLSQIRDDSKYFDIAKLLVMLKVFARYFQHTGKRYQVLVLTKMEGTQVLDAKVFSTQEGANETVFLYRNITFNGFFGGAPSYEEAWMPISLGHDAPRPARELDILGRPAGQYVDQYEKQAIRQPSKTKKPKRAPAPQNTTPAQSSGPRNRAKPIHSGIDVSAYHGMTPAEVFTAVEQELAAGTITTDEVAGERLLLFAIACSNREIRDLLHPYCERNFETLPSDNNVYNGRILPAIKRALKPGQSFEKAKVEFDDARKAHNLKTTSGLRGKSTKEVKISSLPRKSQRAVKYDEPADEEPEADMSDDDMVDDGEATPAPTPRPTRSTRGAKPRASYRATADESEDEEMDDADDTEQDRAKARYKRAKMDKDDEDDEDADFELDA</sequence>
<keyword evidence="3" id="KW-1185">Reference proteome</keyword>
<dbReference type="KEGG" id="ffu:CLAFUR5_02428"/>
<reference evidence="2" key="2">
    <citation type="journal article" date="2022" name="Microb. Genom.">
        <title>A chromosome-scale genome assembly of the tomato pathogen Cladosporium fulvum reveals a compartmentalized genome architecture and the presence of a dispensable chromosome.</title>
        <authorList>
            <person name="Zaccaron A.Z."/>
            <person name="Chen L.H."/>
            <person name="Samaras A."/>
            <person name="Stergiopoulos I."/>
        </authorList>
    </citation>
    <scope>NUCLEOTIDE SEQUENCE</scope>
    <source>
        <strain evidence="2">Race5_Kim</strain>
    </source>
</reference>
<dbReference type="EMBL" id="CP090164">
    <property type="protein sequence ID" value="UJO14325.1"/>
    <property type="molecule type" value="Genomic_DNA"/>
</dbReference>
<feature type="compositionally biased region" description="Acidic residues" evidence="1">
    <location>
        <begin position="557"/>
        <end position="570"/>
    </location>
</feature>
<protein>
    <submittedName>
        <fullName evidence="2">Uncharacterized protein</fullName>
    </submittedName>
</protein>
<feature type="region of interest" description="Disordered" evidence="1">
    <location>
        <begin position="307"/>
        <end position="341"/>
    </location>
</feature>
<dbReference type="GeneID" id="71982306"/>
<proteinExistence type="predicted"/>
<organism evidence="2 3">
    <name type="scientific">Passalora fulva</name>
    <name type="common">Tomato leaf mold</name>
    <name type="synonym">Cladosporium fulvum</name>
    <dbReference type="NCBI Taxonomy" id="5499"/>
    <lineage>
        <taxon>Eukaryota</taxon>
        <taxon>Fungi</taxon>
        <taxon>Dikarya</taxon>
        <taxon>Ascomycota</taxon>
        <taxon>Pezizomycotina</taxon>
        <taxon>Dothideomycetes</taxon>
        <taxon>Dothideomycetidae</taxon>
        <taxon>Mycosphaerellales</taxon>
        <taxon>Mycosphaerellaceae</taxon>
        <taxon>Fulvia</taxon>
    </lineage>
</organism>
<feature type="compositionally biased region" description="Basic and acidic residues" evidence="1">
    <location>
        <begin position="542"/>
        <end position="556"/>
    </location>
</feature>
<gene>
    <name evidence="2" type="ORF">CLAFUR5_02428</name>
</gene>
<dbReference type="RefSeq" id="XP_047758691.1">
    <property type="nucleotide sequence ID" value="XM_047901576.1"/>
</dbReference>
<dbReference type="Proteomes" id="UP000756132">
    <property type="component" value="Chromosome 2"/>
</dbReference>
<feature type="region of interest" description="Disordered" evidence="1">
    <location>
        <begin position="452"/>
        <end position="570"/>
    </location>
</feature>
<dbReference type="AlphaFoldDB" id="A0A9Q8P5P0"/>
<dbReference type="OMA" id="PDYRANG"/>
<feature type="compositionally biased region" description="Acidic residues" evidence="1">
    <location>
        <begin position="481"/>
        <end position="500"/>
    </location>
</feature>
<feature type="compositionally biased region" description="Acidic residues" evidence="1">
    <location>
        <begin position="527"/>
        <end position="541"/>
    </location>
</feature>
<accession>A0A9Q8P5P0</accession>
<reference evidence="2" key="1">
    <citation type="submission" date="2021-12" db="EMBL/GenBank/DDBJ databases">
        <authorList>
            <person name="Zaccaron A."/>
            <person name="Stergiopoulos I."/>
        </authorList>
    </citation>
    <scope>NUCLEOTIDE SEQUENCE</scope>
    <source>
        <strain evidence="2">Race5_Kim</strain>
    </source>
</reference>
<evidence type="ECO:0000313" key="2">
    <source>
        <dbReference type="EMBL" id="UJO14325.1"/>
    </source>
</evidence>
<evidence type="ECO:0000256" key="1">
    <source>
        <dbReference type="SAM" id="MobiDB-lite"/>
    </source>
</evidence>
<name>A0A9Q8P5P0_PASFU</name>